<accession>A0A652ZV36</accession>
<evidence type="ECO:0000256" key="1">
    <source>
        <dbReference type="SAM" id="Phobius"/>
    </source>
</evidence>
<dbReference type="EMBL" id="UPXP01000014">
    <property type="protein sequence ID" value="VBB39622.1"/>
    <property type="molecule type" value="Genomic_DNA"/>
</dbReference>
<name>A0A652ZV36_9SPIR</name>
<keyword evidence="1" id="KW-1133">Transmembrane helix</keyword>
<proteinExistence type="predicted"/>
<protein>
    <submittedName>
        <fullName evidence="2">Uncharacterized protein</fullName>
    </submittedName>
</protein>
<gene>
    <name evidence="2" type="ORF">TRIP_E210010</name>
</gene>
<keyword evidence="1" id="KW-0472">Membrane</keyword>
<keyword evidence="1" id="KW-0812">Transmembrane</keyword>
<sequence length="43" mass="5222">MDFISHHMGTKIILKSLSDGYFFLYLVFLYMPEPLLMIDRRRL</sequence>
<evidence type="ECO:0000313" key="2">
    <source>
        <dbReference type="EMBL" id="VBB39622.1"/>
    </source>
</evidence>
<dbReference type="AlphaFoldDB" id="A0A652ZV36"/>
<organism evidence="2">
    <name type="scientific">uncultured Spirochaetota bacterium</name>
    <dbReference type="NCBI Taxonomy" id="460511"/>
    <lineage>
        <taxon>Bacteria</taxon>
        <taxon>Pseudomonadati</taxon>
        <taxon>Spirochaetota</taxon>
        <taxon>environmental samples</taxon>
    </lineage>
</organism>
<reference evidence="2" key="1">
    <citation type="submission" date="2018-07" db="EMBL/GenBank/DDBJ databases">
        <authorList>
            <consortium name="Genoscope - CEA"/>
            <person name="William W."/>
        </authorList>
    </citation>
    <scope>NUCLEOTIDE SEQUENCE</scope>
    <source>
        <strain evidence="2">IK1</strain>
    </source>
</reference>
<feature type="transmembrane region" description="Helical" evidence="1">
    <location>
        <begin position="20"/>
        <end position="38"/>
    </location>
</feature>